<organism evidence="4 5">
    <name type="scientific">Python bivittatus</name>
    <name type="common">Burmese python</name>
    <name type="synonym">Python molurus bivittatus</name>
    <dbReference type="NCBI Taxonomy" id="176946"/>
    <lineage>
        <taxon>Eukaryota</taxon>
        <taxon>Metazoa</taxon>
        <taxon>Chordata</taxon>
        <taxon>Craniata</taxon>
        <taxon>Vertebrata</taxon>
        <taxon>Euteleostomi</taxon>
        <taxon>Lepidosauria</taxon>
        <taxon>Squamata</taxon>
        <taxon>Bifurcata</taxon>
        <taxon>Unidentata</taxon>
        <taxon>Episquamata</taxon>
        <taxon>Toxicofera</taxon>
        <taxon>Serpentes</taxon>
        <taxon>Henophidia</taxon>
        <taxon>Pythonidae</taxon>
        <taxon>Python</taxon>
    </lineage>
</organism>
<keyword evidence="4" id="KW-1185">Reference proteome</keyword>
<dbReference type="SMART" id="SM00431">
    <property type="entry name" value="SCAN"/>
    <property type="match status" value="1"/>
</dbReference>
<evidence type="ECO:0000313" key="4">
    <source>
        <dbReference type="Proteomes" id="UP000695026"/>
    </source>
</evidence>
<feature type="domain" description="SCAN box" evidence="3">
    <location>
        <begin position="102"/>
        <end position="167"/>
    </location>
</feature>
<dbReference type="OMA" id="QEATWSK"/>
<evidence type="ECO:0000256" key="1">
    <source>
        <dbReference type="ARBA" id="ARBA00023242"/>
    </source>
</evidence>
<feature type="compositionally biased region" description="Basic and acidic residues" evidence="2">
    <location>
        <begin position="30"/>
        <end position="41"/>
    </location>
</feature>
<reference evidence="5" key="1">
    <citation type="submission" date="2025-08" db="UniProtKB">
        <authorList>
            <consortium name="RefSeq"/>
        </authorList>
    </citation>
    <scope>IDENTIFICATION</scope>
    <source>
        <tissue evidence="5">Liver</tissue>
    </source>
</reference>
<keyword evidence="1" id="KW-0539">Nucleus</keyword>
<dbReference type="Pfam" id="PF02023">
    <property type="entry name" value="SCAN"/>
    <property type="match status" value="1"/>
</dbReference>
<evidence type="ECO:0000259" key="3">
    <source>
        <dbReference type="PROSITE" id="PS50804"/>
    </source>
</evidence>
<dbReference type="InterPro" id="IPR003309">
    <property type="entry name" value="SCAN_dom"/>
</dbReference>
<dbReference type="SUPFAM" id="SSF47353">
    <property type="entry name" value="Retrovirus capsid dimerization domain-like"/>
    <property type="match status" value="1"/>
</dbReference>
<accession>A0A9F2R7S2</accession>
<dbReference type="PANTHER" id="PTHR45935">
    <property type="entry name" value="PROTEIN ZBED8-RELATED"/>
    <property type="match status" value="1"/>
</dbReference>
<dbReference type="Gene3D" id="1.10.4020.10">
    <property type="entry name" value="DNA breaking-rejoining enzymes"/>
    <property type="match status" value="1"/>
</dbReference>
<dbReference type="RefSeq" id="XP_007438678.1">
    <property type="nucleotide sequence ID" value="XM_007438616.2"/>
</dbReference>
<dbReference type="OrthoDB" id="9427073at2759"/>
<feature type="compositionally biased region" description="Basic and acidic residues" evidence="2">
    <location>
        <begin position="1"/>
        <end position="13"/>
    </location>
</feature>
<dbReference type="KEGG" id="pbi:103060567"/>
<proteinExistence type="predicted"/>
<feature type="region of interest" description="Disordered" evidence="2">
    <location>
        <begin position="1"/>
        <end position="41"/>
    </location>
</feature>
<gene>
    <name evidence="5" type="primary">LOC103060567</name>
</gene>
<protein>
    <submittedName>
        <fullName evidence="5">Zinc finger and SCAN domain-containing protein 31-like</fullName>
    </submittedName>
</protein>
<evidence type="ECO:0000256" key="2">
    <source>
        <dbReference type="SAM" id="MobiDB-lite"/>
    </source>
</evidence>
<dbReference type="Proteomes" id="UP000695026">
    <property type="component" value="Unplaced"/>
</dbReference>
<feature type="region of interest" description="Disordered" evidence="2">
    <location>
        <begin position="188"/>
        <end position="207"/>
    </location>
</feature>
<feature type="compositionally biased region" description="Basic and acidic residues" evidence="2">
    <location>
        <begin position="188"/>
        <end position="204"/>
    </location>
</feature>
<name>A0A9F2R7S2_PYTBI</name>
<dbReference type="PANTHER" id="PTHR45935:SF15">
    <property type="entry name" value="SCAN BOX DOMAIN-CONTAINING PROTEIN"/>
    <property type="match status" value="1"/>
</dbReference>
<dbReference type="PROSITE" id="PS50804">
    <property type="entry name" value="SCAN_BOX"/>
    <property type="match status" value="1"/>
</dbReference>
<dbReference type="InterPro" id="IPR038269">
    <property type="entry name" value="SCAN_sf"/>
</dbReference>
<dbReference type="AlphaFoldDB" id="A0A9F2R7S2"/>
<evidence type="ECO:0000313" key="5">
    <source>
        <dbReference type="RefSeq" id="XP_007438678.1"/>
    </source>
</evidence>
<dbReference type="GeneID" id="103060567"/>
<dbReference type="InterPro" id="IPR050916">
    <property type="entry name" value="SCAN-C2H2_zinc_finger"/>
</dbReference>
<feature type="region of interest" description="Disordered" evidence="2">
    <location>
        <begin position="220"/>
        <end position="260"/>
    </location>
</feature>
<sequence>MSDKRRTVKRDSTEAGLGHRAPQGGSAESSPRDPQQEHFVPEKTVAIDFWSHLPKEEAGGRQADALSLKDAPWGKVEDLQDALRETTRRKMGALSCILWDQGPRKMCSRLYHLCCQWLQPERNTKAQMQDLVILEQFLAILPPEMESWVRECGAEASSQAVALAEGFLLSQAEEQKEQGEMQLHLVQRPDLKSISENPKERRNLPDPSQELLIRGIFHEDQSQDTSSGNEKSAFIDSSPFSGRIERAAESPNQVGQEMSGKIDQLEVSCYGL</sequence>